<keyword evidence="1" id="KW-0812">Transmembrane</keyword>
<keyword evidence="3" id="KW-1185">Reference proteome</keyword>
<gene>
    <name evidence="2" type="ORF">Q4Q35_16570</name>
</gene>
<feature type="transmembrane region" description="Helical" evidence="1">
    <location>
        <begin position="69"/>
        <end position="87"/>
    </location>
</feature>
<sequence>MSLQSYFTLFKKPQNEFRNANVDGDAPNSPPRAFSQWLALFFGVLIQPFFSFYKEHGTINNLGDVYSNYYYIIFGIIIATIIFPSVYRQTFDASRPKFLQIIPIFTAGLGWQTMVDSLVNAATAQSTEEAIALIQTIVEHISFLA</sequence>
<evidence type="ECO:0000256" key="1">
    <source>
        <dbReference type="SAM" id="Phobius"/>
    </source>
</evidence>
<organism evidence="2 3">
    <name type="scientific">Flavivirga aquimarina</name>
    <dbReference type="NCBI Taxonomy" id="2027862"/>
    <lineage>
        <taxon>Bacteria</taxon>
        <taxon>Pseudomonadati</taxon>
        <taxon>Bacteroidota</taxon>
        <taxon>Flavobacteriia</taxon>
        <taxon>Flavobacteriales</taxon>
        <taxon>Flavobacteriaceae</taxon>
        <taxon>Flavivirga</taxon>
    </lineage>
</organism>
<accession>A0ABT8WEE2</accession>
<comment type="caution">
    <text evidence="2">The sequence shown here is derived from an EMBL/GenBank/DDBJ whole genome shotgun (WGS) entry which is preliminary data.</text>
</comment>
<protein>
    <submittedName>
        <fullName evidence="2">Uncharacterized protein</fullName>
    </submittedName>
</protein>
<keyword evidence="1" id="KW-1133">Transmembrane helix</keyword>
<proteinExistence type="predicted"/>
<evidence type="ECO:0000313" key="3">
    <source>
        <dbReference type="Proteomes" id="UP001176883"/>
    </source>
</evidence>
<keyword evidence="1" id="KW-0472">Membrane</keyword>
<name>A0ABT8WEE2_9FLAO</name>
<dbReference type="Proteomes" id="UP001176883">
    <property type="component" value="Unassembled WGS sequence"/>
</dbReference>
<reference evidence="2" key="1">
    <citation type="submission" date="2023-07" db="EMBL/GenBank/DDBJ databases">
        <title>Two novel species in the genus Flavivirga.</title>
        <authorList>
            <person name="Kwon K."/>
        </authorList>
    </citation>
    <scope>NUCLEOTIDE SEQUENCE</scope>
    <source>
        <strain evidence="2">KCTC 52353</strain>
    </source>
</reference>
<feature type="transmembrane region" description="Helical" evidence="1">
    <location>
        <begin position="37"/>
        <end position="53"/>
    </location>
</feature>
<dbReference type="EMBL" id="JAUOEK010000155">
    <property type="protein sequence ID" value="MDO5971422.1"/>
    <property type="molecule type" value="Genomic_DNA"/>
</dbReference>
<dbReference type="RefSeq" id="WP_303279137.1">
    <property type="nucleotide sequence ID" value="NZ_JAUOEK010000155.1"/>
</dbReference>
<evidence type="ECO:0000313" key="2">
    <source>
        <dbReference type="EMBL" id="MDO5971422.1"/>
    </source>
</evidence>